<evidence type="ECO:0000256" key="1">
    <source>
        <dbReference type="SAM" id="MobiDB-lite"/>
    </source>
</evidence>
<evidence type="ECO:0000313" key="2">
    <source>
        <dbReference type="EMBL" id="PBK87492.1"/>
    </source>
</evidence>
<feature type="region of interest" description="Disordered" evidence="1">
    <location>
        <begin position="212"/>
        <end position="240"/>
    </location>
</feature>
<keyword evidence="3" id="KW-1185">Reference proteome</keyword>
<sequence>MSVLRGFHDGGAKLWVLAIGHRSCIMRTTGPIEIKVPKRHGSVHDLNMISKVQGPRDASEKCQRQEKKYKGSTGAGYHSGYERLPLYGPTLLANYLGVPLEFEGQLDTKETKSRNTPRTVGGDPTGLNFAPENGPKSDSFPLSFVEGHSLCREWEDHDDDRRAIWVPSISFKPRCTGWSPGPAAQLYSKGQNIIFSARGYTNMLVNLSSLRQEEKGKTQPNTRNVPQQKTPASIVGGKKK</sequence>
<feature type="compositionally biased region" description="Polar residues" evidence="1">
    <location>
        <begin position="218"/>
        <end position="231"/>
    </location>
</feature>
<dbReference type="EMBL" id="KZ293678">
    <property type="protein sequence ID" value="PBK87492.1"/>
    <property type="molecule type" value="Genomic_DNA"/>
</dbReference>
<dbReference type="AlphaFoldDB" id="A0A2H3D7S8"/>
<gene>
    <name evidence="2" type="ORF">ARMGADRAFT_1034717</name>
</gene>
<dbReference type="Proteomes" id="UP000217790">
    <property type="component" value="Unassembled WGS sequence"/>
</dbReference>
<organism evidence="2 3">
    <name type="scientific">Armillaria gallica</name>
    <name type="common">Bulbous honey fungus</name>
    <name type="synonym">Armillaria bulbosa</name>
    <dbReference type="NCBI Taxonomy" id="47427"/>
    <lineage>
        <taxon>Eukaryota</taxon>
        <taxon>Fungi</taxon>
        <taxon>Dikarya</taxon>
        <taxon>Basidiomycota</taxon>
        <taxon>Agaricomycotina</taxon>
        <taxon>Agaricomycetes</taxon>
        <taxon>Agaricomycetidae</taxon>
        <taxon>Agaricales</taxon>
        <taxon>Marasmiineae</taxon>
        <taxon>Physalacriaceae</taxon>
        <taxon>Armillaria</taxon>
    </lineage>
</organism>
<accession>A0A2H3D7S8</accession>
<feature type="compositionally biased region" description="Basic and acidic residues" evidence="1">
    <location>
        <begin position="57"/>
        <end position="69"/>
    </location>
</feature>
<protein>
    <submittedName>
        <fullName evidence="2">Uncharacterized protein</fullName>
    </submittedName>
</protein>
<proteinExistence type="predicted"/>
<feature type="region of interest" description="Disordered" evidence="1">
    <location>
        <begin position="52"/>
        <end position="74"/>
    </location>
</feature>
<evidence type="ECO:0000313" key="3">
    <source>
        <dbReference type="Proteomes" id="UP000217790"/>
    </source>
</evidence>
<feature type="region of interest" description="Disordered" evidence="1">
    <location>
        <begin position="106"/>
        <end position="135"/>
    </location>
</feature>
<name>A0A2H3D7S8_ARMGA</name>
<reference evidence="3" key="1">
    <citation type="journal article" date="2017" name="Nat. Ecol. Evol.">
        <title>Genome expansion and lineage-specific genetic innovations in the forest pathogenic fungi Armillaria.</title>
        <authorList>
            <person name="Sipos G."/>
            <person name="Prasanna A.N."/>
            <person name="Walter M.C."/>
            <person name="O'Connor E."/>
            <person name="Balint B."/>
            <person name="Krizsan K."/>
            <person name="Kiss B."/>
            <person name="Hess J."/>
            <person name="Varga T."/>
            <person name="Slot J."/>
            <person name="Riley R."/>
            <person name="Boka B."/>
            <person name="Rigling D."/>
            <person name="Barry K."/>
            <person name="Lee J."/>
            <person name="Mihaltcheva S."/>
            <person name="LaButti K."/>
            <person name="Lipzen A."/>
            <person name="Waldron R."/>
            <person name="Moloney N.M."/>
            <person name="Sperisen C."/>
            <person name="Kredics L."/>
            <person name="Vagvoelgyi C."/>
            <person name="Patrignani A."/>
            <person name="Fitzpatrick D."/>
            <person name="Nagy I."/>
            <person name="Doyle S."/>
            <person name="Anderson J.B."/>
            <person name="Grigoriev I.V."/>
            <person name="Gueldener U."/>
            <person name="Muensterkoetter M."/>
            <person name="Nagy L.G."/>
        </authorList>
    </citation>
    <scope>NUCLEOTIDE SEQUENCE [LARGE SCALE GENOMIC DNA]</scope>
    <source>
        <strain evidence="3">Ar21-2</strain>
    </source>
</reference>
<dbReference type="InParanoid" id="A0A2H3D7S8"/>